<dbReference type="PROSITE" id="PS50206">
    <property type="entry name" value="RHODANESE_3"/>
    <property type="match status" value="1"/>
</dbReference>
<keyword evidence="4" id="KW-0067">ATP-binding</keyword>
<comment type="caution">
    <text evidence="8">The sequence shown here is derived from an EMBL/GenBank/DDBJ whole genome shotgun (WGS) entry which is preliminary data.</text>
</comment>
<gene>
    <name evidence="8" type="primary">acs</name>
    <name evidence="8" type="ORF">HY912_00385</name>
</gene>
<dbReference type="Gene3D" id="3.40.50.12780">
    <property type="entry name" value="N-terminal domain of ligase-like"/>
    <property type="match status" value="1"/>
</dbReference>
<dbReference type="AlphaFoldDB" id="A0A9D6UXV8"/>
<evidence type="ECO:0000259" key="7">
    <source>
        <dbReference type="PROSITE" id="PS50206"/>
    </source>
</evidence>
<keyword evidence="2 8" id="KW-0436">Ligase</keyword>
<keyword evidence="3" id="KW-0547">Nucleotide-binding</keyword>
<dbReference type="InterPro" id="IPR042099">
    <property type="entry name" value="ANL_N_sf"/>
</dbReference>
<dbReference type="PANTHER" id="PTHR24095:SF14">
    <property type="entry name" value="ACETYL-COENZYME A SYNTHETASE 1"/>
    <property type="match status" value="1"/>
</dbReference>
<dbReference type="NCBIfam" id="TIGR02188">
    <property type="entry name" value="Ac_CoA_lig_AcsA"/>
    <property type="match status" value="1"/>
</dbReference>
<dbReference type="InterPro" id="IPR001763">
    <property type="entry name" value="Rhodanese-like_dom"/>
</dbReference>
<dbReference type="GO" id="GO:0005524">
    <property type="term" value="F:ATP binding"/>
    <property type="evidence" value="ECO:0007669"/>
    <property type="project" value="UniProtKB-KW"/>
</dbReference>
<dbReference type="InterPro" id="IPR020845">
    <property type="entry name" value="AMP-binding_CS"/>
</dbReference>
<organism evidence="8 9">
    <name type="scientific">Desulfomonile tiedjei</name>
    <dbReference type="NCBI Taxonomy" id="2358"/>
    <lineage>
        <taxon>Bacteria</taxon>
        <taxon>Pseudomonadati</taxon>
        <taxon>Thermodesulfobacteriota</taxon>
        <taxon>Desulfomonilia</taxon>
        <taxon>Desulfomonilales</taxon>
        <taxon>Desulfomonilaceae</taxon>
        <taxon>Desulfomonile</taxon>
    </lineage>
</organism>
<dbReference type="GO" id="GO:0003987">
    <property type="term" value="F:acetate-CoA ligase activity"/>
    <property type="evidence" value="ECO:0007669"/>
    <property type="project" value="UniProtKB-UniRule"/>
</dbReference>
<dbReference type="EMBL" id="JACRDE010000013">
    <property type="protein sequence ID" value="MBI5247924.1"/>
    <property type="molecule type" value="Genomic_DNA"/>
</dbReference>
<evidence type="ECO:0000256" key="6">
    <source>
        <dbReference type="NCBIfam" id="TIGR02188"/>
    </source>
</evidence>
<evidence type="ECO:0000256" key="4">
    <source>
        <dbReference type="ARBA" id="ARBA00022840"/>
    </source>
</evidence>
<comment type="similarity">
    <text evidence="1">Belongs to the ATP-dependent AMP-binding enzyme family.</text>
</comment>
<feature type="domain" description="Rhodanese" evidence="7">
    <location>
        <begin position="86"/>
        <end position="169"/>
    </location>
</feature>
<dbReference type="InterPro" id="IPR025110">
    <property type="entry name" value="AMP-bd_C"/>
</dbReference>
<dbReference type="Pfam" id="PF00501">
    <property type="entry name" value="AMP-binding"/>
    <property type="match status" value="1"/>
</dbReference>
<dbReference type="EC" id="6.2.1.1" evidence="6"/>
<accession>A0A9D6UXV8</accession>
<name>A0A9D6UXV8_9BACT</name>
<dbReference type="Pfam" id="PF13193">
    <property type="entry name" value="AMP-binding_C"/>
    <property type="match status" value="1"/>
</dbReference>
<dbReference type="InterPro" id="IPR045851">
    <property type="entry name" value="AMP-bd_C_sf"/>
</dbReference>
<dbReference type="CDD" id="cd05966">
    <property type="entry name" value="ACS"/>
    <property type="match status" value="1"/>
</dbReference>
<dbReference type="FunFam" id="3.40.50.12780:FF:000001">
    <property type="entry name" value="Acetyl-coenzyme A synthetase"/>
    <property type="match status" value="1"/>
</dbReference>
<dbReference type="GO" id="GO:0016208">
    <property type="term" value="F:AMP binding"/>
    <property type="evidence" value="ECO:0007669"/>
    <property type="project" value="InterPro"/>
</dbReference>
<proteinExistence type="inferred from homology"/>
<dbReference type="PROSITE" id="PS00455">
    <property type="entry name" value="AMP_BINDING"/>
    <property type="match status" value="1"/>
</dbReference>
<keyword evidence="5" id="KW-0007">Acetylation</keyword>
<dbReference type="SUPFAM" id="SSF56801">
    <property type="entry name" value="Acetyl-CoA synthetase-like"/>
    <property type="match status" value="1"/>
</dbReference>
<evidence type="ECO:0000313" key="9">
    <source>
        <dbReference type="Proteomes" id="UP000807825"/>
    </source>
</evidence>
<dbReference type="PANTHER" id="PTHR24095">
    <property type="entry name" value="ACETYL-COENZYME A SYNTHETASE"/>
    <property type="match status" value="1"/>
</dbReference>
<dbReference type="Pfam" id="PF16177">
    <property type="entry name" value="ACAS_N"/>
    <property type="match status" value="1"/>
</dbReference>
<dbReference type="Proteomes" id="UP000807825">
    <property type="component" value="Unassembled WGS sequence"/>
</dbReference>
<evidence type="ECO:0000256" key="3">
    <source>
        <dbReference type="ARBA" id="ARBA00022741"/>
    </source>
</evidence>
<dbReference type="FunFam" id="3.30.300.30:FF:000004">
    <property type="entry name" value="Acetyl-coenzyme A synthetase"/>
    <property type="match status" value="1"/>
</dbReference>
<dbReference type="Gene3D" id="3.30.300.30">
    <property type="match status" value="1"/>
</dbReference>
<evidence type="ECO:0000256" key="5">
    <source>
        <dbReference type="ARBA" id="ARBA00022990"/>
    </source>
</evidence>
<dbReference type="NCBIfam" id="NF001208">
    <property type="entry name" value="PRK00174.1"/>
    <property type="match status" value="1"/>
</dbReference>
<evidence type="ECO:0000256" key="2">
    <source>
        <dbReference type="ARBA" id="ARBA00022598"/>
    </source>
</evidence>
<dbReference type="InterPro" id="IPR011904">
    <property type="entry name" value="Ac_CoA_lig"/>
</dbReference>
<dbReference type="InterPro" id="IPR000873">
    <property type="entry name" value="AMP-dep_synth/lig_dom"/>
</dbReference>
<evidence type="ECO:0000313" key="8">
    <source>
        <dbReference type="EMBL" id="MBI5247924.1"/>
    </source>
</evidence>
<protein>
    <recommendedName>
        <fullName evidence="6">Acetate--CoA ligase</fullName>
        <ecNumber evidence="6">6.2.1.1</ecNumber>
    </recommendedName>
</protein>
<dbReference type="GO" id="GO:0019427">
    <property type="term" value="P:acetyl-CoA biosynthetic process from acetate"/>
    <property type="evidence" value="ECO:0007669"/>
    <property type="project" value="UniProtKB-UniRule"/>
</dbReference>
<reference evidence="8" key="1">
    <citation type="submission" date="2020-07" db="EMBL/GenBank/DDBJ databases">
        <title>Huge and variable diversity of episymbiotic CPR bacteria and DPANN archaea in groundwater ecosystems.</title>
        <authorList>
            <person name="He C.Y."/>
            <person name="Keren R."/>
            <person name="Whittaker M."/>
            <person name="Farag I.F."/>
            <person name="Doudna J."/>
            <person name="Cate J.H.D."/>
            <person name="Banfield J.F."/>
        </authorList>
    </citation>
    <scope>NUCLEOTIDE SEQUENCE</scope>
    <source>
        <strain evidence="8">NC_groundwater_1664_Pr3_B-0.1um_52_9</strain>
    </source>
</reference>
<sequence length="619" mass="68983">DDVDNFWGEQARQYLSFEKEWDFVLRYDFEKANIEWFGGSILNACYNCLDKHVDKLKNKVAYYWEGDSPNESKVVTYLDLYKDVNKFAAVLLANGVKKGDPVIIYLPMIVELPVAMLACARIGAIHCVIFGGFSAESIASRIQDCGAKVVVTVDGGFRAGKALPLKKNVDEALARCPGVEKVIVANRANLGLTLDPKKEVWWHEAMADPNLPSYVKPEPMDAEDPLFILYTSGSTGKPKGVLHTHAGYLLHAAMTNRLVFDLKEDETFWCTADIGWITGHSYTVYGPLINGFTSVLFEGVPNYPGWDRYWEICAKRRVDKFYTAPTVIRSLAREGAQWVEKHDISCLKLLGTVGEPINPEAWRWYYHNVGRDWCPIVDTWWQTETGGQMITPLPAVAPIKPGSCSFPFFGIDPVILDPDTGEEVKFPGQEGALFIRKPWPGMARTVFGDHPRFIETYFSRIPGMYFTGDGSRKDEDGYYWIAGRIDDVINVSGHRLGTAEVESALVLHKDVAEAAVVGFPHPIKGQGIYAFVTLNQGIAKTEELRKELVALVRQQIGPIATPDAIQWADALPKTRSGKIMRRLLRKISAGQVDDLGDTTTIADPTVVDTLVQGRVTIKA</sequence>
<feature type="non-terminal residue" evidence="8">
    <location>
        <position position="1"/>
    </location>
</feature>
<dbReference type="InterPro" id="IPR032387">
    <property type="entry name" value="ACAS_N"/>
</dbReference>
<evidence type="ECO:0000256" key="1">
    <source>
        <dbReference type="ARBA" id="ARBA00006432"/>
    </source>
</evidence>